<reference evidence="2" key="1">
    <citation type="journal article" date="2019" name="Int. J. Syst. Evol. Microbiol.">
        <title>The Global Catalogue of Microorganisms (GCM) 10K type strain sequencing project: providing services to taxonomists for standard genome sequencing and annotation.</title>
        <authorList>
            <consortium name="The Broad Institute Genomics Platform"/>
            <consortium name="The Broad Institute Genome Sequencing Center for Infectious Disease"/>
            <person name="Wu L."/>
            <person name="Ma J."/>
        </authorList>
    </citation>
    <scope>NUCLEOTIDE SEQUENCE [LARGE SCALE GENOMIC DNA]</scope>
    <source>
        <strain evidence="2">JCM 14545</strain>
    </source>
</reference>
<evidence type="ECO:0000313" key="1">
    <source>
        <dbReference type="EMBL" id="GAA1991537.1"/>
    </source>
</evidence>
<keyword evidence="2" id="KW-1185">Reference proteome</keyword>
<comment type="caution">
    <text evidence="1">The sequence shown here is derived from an EMBL/GenBank/DDBJ whole genome shotgun (WGS) entry which is preliminary data.</text>
</comment>
<dbReference type="RefSeq" id="WP_344431343.1">
    <property type="nucleotide sequence ID" value="NZ_BAAANN010000060.1"/>
</dbReference>
<gene>
    <name evidence="1" type="ORF">GCM10009754_82700</name>
</gene>
<proteinExistence type="predicted"/>
<dbReference type="Proteomes" id="UP001501116">
    <property type="component" value="Unassembled WGS sequence"/>
</dbReference>
<evidence type="ECO:0000313" key="2">
    <source>
        <dbReference type="Proteomes" id="UP001501116"/>
    </source>
</evidence>
<accession>A0ABP5E5L9</accession>
<name>A0ABP5E5L9_9PSEU</name>
<protein>
    <recommendedName>
        <fullName evidence="3">XRE family transcriptional regulator</fullName>
    </recommendedName>
</protein>
<organism evidence="1 2">
    <name type="scientific">Amycolatopsis minnesotensis</name>
    <dbReference type="NCBI Taxonomy" id="337894"/>
    <lineage>
        <taxon>Bacteria</taxon>
        <taxon>Bacillati</taxon>
        <taxon>Actinomycetota</taxon>
        <taxon>Actinomycetes</taxon>
        <taxon>Pseudonocardiales</taxon>
        <taxon>Pseudonocardiaceae</taxon>
        <taxon>Amycolatopsis</taxon>
    </lineage>
</organism>
<dbReference type="EMBL" id="BAAANN010000060">
    <property type="protein sequence ID" value="GAA1991537.1"/>
    <property type="molecule type" value="Genomic_DNA"/>
</dbReference>
<evidence type="ECO:0008006" key="3">
    <source>
        <dbReference type="Google" id="ProtNLM"/>
    </source>
</evidence>
<sequence>MQREAHQLVETDPPRALAPALVHALRYGPFHRALAEAITQRGLPLSRLRARLNTQGVAIAESTLSYWQRGLRHPSVPRSLAAVRALEHVLRLPGDSLVVLIGPQQRAAEADERQPSIPELSQSWAETSALLDEFTDLSGHPCNAGLDVVTVLDTVRMTGRGNVYEVGSTMVVRARGHGPDSFVVTHQGEPEVDIEATELHAVEGCRIGRVRKRRSSAGMVFELLFDRRLGEGDVHVFSFRLTTANPVPSSTFFRTVRARMSVYLIHLHFDPTALPVRCTRVVRAREGLDPLLSEPLLCGRDGVVSAYFDTIGPGLAGVDFLWD</sequence>